<dbReference type="EMBL" id="REGN01005056">
    <property type="protein sequence ID" value="RNA15033.1"/>
    <property type="molecule type" value="Genomic_DNA"/>
</dbReference>
<sequence length="121" mass="14363">MVQYGNLDISLTKRIHEAKFICSVENFNDIDNFLEKYGLFAFQHRILHRMLSFTLFFHESPENLRTKLKKNGSRNLKYNLRSSDNLIEPLSKTANGEKTFEYFYTRLMNSCVIKRSIICKK</sequence>
<comment type="caution">
    <text evidence="1">The sequence shown here is derived from an EMBL/GenBank/DDBJ whole genome shotgun (WGS) entry which is preliminary data.</text>
</comment>
<keyword evidence="2" id="KW-1185">Reference proteome</keyword>
<accession>A0A3M7QUS0</accession>
<gene>
    <name evidence="1" type="ORF">BpHYR1_035886</name>
</gene>
<dbReference type="AlphaFoldDB" id="A0A3M7QUS0"/>
<name>A0A3M7QUS0_BRAPC</name>
<dbReference type="Proteomes" id="UP000276133">
    <property type="component" value="Unassembled WGS sequence"/>
</dbReference>
<evidence type="ECO:0000313" key="2">
    <source>
        <dbReference type="Proteomes" id="UP000276133"/>
    </source>
</evidence>
<evidence type="ECO:0000313" key="1">
    <source>
        <dbReference type="EMBL" id="RNA15033.1"/>
    </source>
</evidence>
<organism evidence="1 2">
    <name type="scientific">Brachionus plicatilis</name>
    <name type="common">Marine rotifer</name>
    <name type="synonym">Brachionus muelleri</name>
    <dbReference type="NCBI Taxonomy" id="10195"/>
    <lineage>
        <taxon>Eukaryota</taxon>
        <taxon>Metazoa</taxon>
        <taxon>Spiralia</taxon>
        <taxon>Gnathifera</taxon>
        <taxon>Rotifera</taxon>
        <taxon>Eurotatoria</taxon>
        <taxon>Monogononta</taxon>
        <taxon>Pseudotrocha</taxon>
        <taxon>Ploima</taxon>
        <taxon>Brachionidae</taxon>
        <taxon>Brachionus</taxon>
    </lineage>
</organism>
<reference evidence="1 2" key="1">
    <citation type="journal article" date="2018" name="Sci. Rep.">
        <title>Genomic signatures of local adaptation to the degree of environmental predictability in rotifers.</title>
        <authorList>
            <person name="Franch-Gras L."/>
            <person name="Hahn C."/>
            <person name="Garcia-Roger E.M."/>
            <person name="Carmona M.J."/>
            <person name="Serra M."/>
            <person name="Gomez A."/>
        </authorList>
    </citation>
    <scope>NUCLEOTIDE SEQUENCE [LARGE SCALE GENOMIC DNA]</scope>
    <source>
        <strain evidence="1">HYR1</strain>
    </source>
</reference>
<proteinExistence type="predicted"/>
<protein>
    <submittedName>
        <fullName evidence="1">Uncharacterized protein</fullName>
    </submittedName>
</protein>